<dbReference type="Gene3D" id="3.10.450.240">
    <property type="match status" value="1"/>
</dbReference>
<sequence length="311" mass="33497">MVSMSAAYADDARRFGGGMSFGRSAPTLQKSTPAPAAGVNQQQRVNPAQQQRQQQAAPNQARPQQAAPSPMRGMLMGLAAALGITALAHALGFGEGFAQFLMIALMALAAFYIIRLVLGLFLVKRRPAGMPGGAQSSASQENNMRSSYDYSMPQQSQPSQTAFGAASPMAGSVLDELNNPNSAQKVELPADFDVDTFLKVAEANFVKMQKAWDTGNVTSISDFTTDEVFRTVTHQLRERGSQDYETEIVTLKSDFRGIVRDGDEYLAGVHFDGTINVSGEAERVDETWILSKPVEGNSGWLLAGIHQESAQ</sequence>
<comment type="caution">
    <text evidence="4">The sequence shown here is derived from an EMBL/GenBank/DDBJ whole genome shotgun (WGS) entry which is preliminary data.</text>
</comment>
<feature type="compositionally biased region" description="Polar residues" evidence="1">
    <location>
        <begin position="134"/>
        <end position="162"/>
    </location>
</feature>
<accession>A0ABS2GPD3</accession>
<proteinExistence type="predicted"/>
<dbReference type="Proteomes" id="UP000777002">
    <property type="component" value="Unassembled WGS sequence"/>
</dbReference>
<dbReference type="SUPFAM" id="SSF54427">
    <property type="entry name" value="NTF2-like"/>
    <property type="match status" value="1"/>
</dbReference>
<evidence type="ECO:0000256" key="2">
    <source>
        <dbReference type="SAM" id="Phobius"/>
    </source>
</evidence>
<dbReference type="PANTHER" id="PTHR41542">
    <property type="entry name" value="BLL5807 PROTEIN"/>
    <property type="match status" value="1"/>
</dbReference>
<dbReference type="InterPro" id="IPR032710">
    <property type="entry name" value="NTF2-like_dom_sf"/>
</dbReference>
<keyword evidence="5" id="KW-1185">Reference proteome</keyword>
<keyword evidence="2" id="KW-0472">Membrane</keyword>
<name>A0ABS2GPD3_9BURK</name>
<dbReference type="PANTHER" id="PTHR41542:SF1">
    <property type="entry name" value="BLL5807 PROTEIN"/>
    <property type="match status" value="1"/>
</dbReference>
<dbReference type="Pfam" id="PF04280">
    <property type="entry name" value="Tim44"/>
    <property type="match status" value="1"/>
</dbReference>
<feature type="transmembrane region" description="Helical" evidence="2">
    <location>
        <begin position="74"/>
        <end position="94"/>
    </location>
</feature>
<feature type="region of interest" description="Disordered" evidence="1">
    <location>
        <begin position="130"/>
        <end position="165"/>
    </location>
</feature>
<dbReference type="EMBL" id="JACJKX010000001">
    <property type="protein sequence ID" value="MBM6927698.1"/>
    <property type="molecule type" value="Genomic_DNA"/>
</dbReference>
<keyword evidence="2" id="KW-0812">Transmembrane</keyword>
<protein>
    <submittedName>
        <fullName evidence="4">TIM44-like domain-containing protein</fullName>
    </submittedName>
</protein>
<gene>
    <name evidence="4" type="ORF">H5985_00180</name>
</gene>
<evidence type="ECO:0000313" key="5">
    <source>
        <dbReference type="Proteomes" id="UP000777002"/>
    </source>
</evidence>
<evidence type="ECO:0000259" key="3">
    <source>
        <dbReference type="SMART" id="SM00978"/>
    </source>
</evidence>
<feature type="domain" description="Tim44-like" evidence="3">
    <location>
        <begin position="183"/>
        <end position="307"/>
    </location>
</feature>
<organism evidence="4 5">
    <name type="scientific">Parasutterella secunda</name>
    <dbReference type="NCBI Taxonomy" id="626947"/>
    <lineage>
        <taxon>Bacteria</taxon>
        <taxon>Pseudomonadati</taxon>
        <taxon>Pseudomonadota</taxon>
        <taxon>Betaproteobacteria</taxon>
        <taxon>Burkholderiales</taxon>
        <taxon>Sutterellaceae</taxon>
        <taxon>Parasutterella</taxon>
    </lineage>
</organism>
<dbReference type="InterPro" id="IPR007379">
    <property type="entry name" value="Tim44-like_dom"/>
</dbReference>
<feature type="compositionally biased region" description="Low complexity" evidence="1">
    <location>
        <begin position="39"/>
        <end position="70"/>
    </location>
</feature>
<feature type="transmembrane region" description="Helical" evidence="2">
    <location>
        <begin position="100"/>
        <end position="123"/>
    </location>
</feature>
<evidence type="ECO:0000313" key="4">
    <source>
        <dbReference type="EMBL" id="MBM6927698.1"/>
    </source>
</evidence>
<evidence type="ECO:0000256" key="1">
    <source>
        <dbReference type="SAM" id="MobiDB-lite"/>
    </source>
</evidence>
<reference evidence="4 5" key="1">
    <citation type="journal article" date="2021" name="Sci. Rep.">
        <title>The distribution of antibiotic resistance genes in chicken gut microbiota commensals.</title>
        <authorList>
            <person name="Juricova H."/>
            <person name="Matiasovicova J."/>
            <person name="Kubasova T."/>
            <person name="Cejkova D."/>
            <person name="Rychlik I."/>
        </authorList>
    </citation>
    <scope>NUCLEOTIDE SEQUENCE [LARGE SCALE GENOMIC DNA]</scope>
    <source>
        <strain evidence="4 5">An562</strain>
    </source>
</reference>
<dbReference type="SMART" id="SM00978">
    <property type="entry name" value="Tim44"/>
    <property type="match status" value="1"/>
</dbReference>
<feature type="region of interest" description="Disordered" evidence="1">
    <location>
        <begin position="19"/>
        <end position="70"/>
    </location>
</feature>
<keyword evidence="2" id="KW-1133">Transmembrane helix</keyword>